<dbReference type="EMBL" id="KQ424530">
    <property type="protein sequence ID" value="KOF70874.1"/>
    <property type="molecule type" value="Genomic_DNA"/>
</dbReference>
<organism evidence="1">
    <name type="scientific">Octopus bimaculoides</name>
    <name type="common">California two-spotted octopus</name>
    <dbReference type="NCBI Taxonomy" id="37653"/>
    <lineage>
        <taxon>Eukaryota</taxon>
        <taxon>Metazoa</taxon>
        <taxon>Spiralia</taxon>
        <taxon>Lophotrochozoa</taxon>
        <taxon>Mollusca</taxon>
        <taxon>Cephalopoda</taxon>
        <taxon>Coleoidea</taxon>
        <taxon>Octopodiformes</taxon>
        <taxon>Octopoda</taxon>
        <taxon>Incirrata</taxon>
        <taxon>Octopodidae</taxon>
        <taxon>Octopus</taxon>
    </lineage>
</organism>
<reference evidence="1" key="1">
    <citation type="submission" date="2015-07" db="EMBL/GenBank/DDBJ databases">
        <title>MeaNS - Measles Nucleotide Surveillance Program.</title>
        <authorList>
            <person name="Tran T."/>
            <person name="Druce J."/>
        </authorList>
    </citation>
    <scope>NUCLEOTIDE SEQUENCE</scope>
    <source>
        <strain evidence="1">UCB-OBI-ISO-001</strain>
        <tissue evidence="1">Gonad</tissue>
    </source>
</reference>
<name>A0A0L8G211_OCTBM</name>
<proteinExistence type="predicted"/>
<dbReference type="AlphaFoldDB" id="A0A0L8G211"/>
<accession>A0A0L8G211</accession>
<protein>
    <submittedName>
        <fullName evidence="1">Uncharacterized protein</fullName>
    </submittedName>
</protein>
<evidence type="ECO:0000313" key="1">
    <source>
        <dbReference type="EMBL" id="KOF70874.1"/>
    </source>
</evidence>
<sequence>MRLVLLDLSFVIRGNTSLKRELSFGPQTRELVFIYFWKSQVAKVRRFNCEFHYVLSACIFMSNVDSNHHVSS</sequence>
<gene>
    <name evidence="1" type="ORF">OCBIM_22002058mg</name>
</gene>